<name>A0AAV7XU62_9NEOP</name>
<evidence type="ECO:0000256" key="1">
    <source>
        <dbReference type="SAM" id="MobiDB-lite"/>
    </source>
</evidence>
<sequence length="837" mass="94216">MLNQGPDGPDRPDSVLLDADVGYFGLRCSFGGLSLWNMEQDDTSLPRKRFLTHPNLQKIPSKTRRRMRQAIAERENSSNSDGSDDSNNDQSRVEAGSDNQSESDNFKESSSSSVDNVRVYHPLRGRQITEGVQPDDLPSSSDDESFTACNLEEDASSDPGPENEEQAPPSPPPPHQRLVDLLQGSYSEQITIRVTATRGELLQMALSHRHQNRLTNKAFKDSVNLLNSAFASPVIPDTVHLIDNLLYDDSVLGIERHFFCDKCHNYFGLIDHTAAQNMQCPNVLCGKNNFVGNLTEARYFVLFDIVPQLQLLLEEDGNILKLMSPKDCIRDDDNGDLNDITDGLLYQIFAKSLNDDGHVVLTITVNTDGAPSFTCGRISLWPLFLIVNELPPLVRIKNVILAGLWFGRDTPSMDLFLQKFVARFSHLSDGFQMTVNGVVNSFKLLIIGATVDSGIRGAVQGIKAHGGYCSCNWCETVGVWDQDSVKYPNEIPEPRLRTHDSLREYALKAINREYPRGLSDRDKAIALKGVFGLSSLDGLQSFDNVQGFIVEYMHAVLLGVVRRMLCVWKDGVIGADDLANVEDNIKYKLSPPVELRRRLRPIEDWKEWKARDFENFLLSFSVPLLHNVLPRRKINHFVLLVQAVYFLLKRTVKEHEIILAEKLLLLYVSDVEDIYGLREMTFNVHLLTHLARNCALWGGLWTSSAFPFENAIGQLKEIIHSAGGIAHQVCRVISERHAAKLLKVHCSSAKTNQYLSTLKKQPVKKGITVGPCHYFGVASHFDPTPDERWLCEQYEIEPLNCFVYGKIIKDKCLYVSSRRKNTDNTVPTQKIDVYGSR</sequence>
<evidence type="ECO:0008006" key="4">
    <source>
        <dbReference type="Google" id="ProtNLM"/>
    </source>
</evidence>
<comment type="caution">
    <text evidence="2">The sequence shown here is derived from an EMBL/GenBank/DDBJ whole genome shotgun (WGS) entry which is preliminary data.</text>
</comment>
<gene>
    <name evidence="2" type="ORF">ONE63_006697</name>
</gene>
<accession>A0AAV7XU62</accession>
<organism evidence="2 3">
    <name type="scientific">Megalurothrips usitatus</name>
    <name type="common">bean blossom thrips</name>
    <dbReference type="NCBI Taxonomy" id="439358"/>
    <lineage>
        <taxon>Eukaryota</taxon>
        <taxon>Metazoa</taxon>
        <taxon>Ecdysozoa</taxon>
        <taxon>Arthropoda</taxon>
        <taxon>Hexapoda</taxon>
        <taxon>Insecta</taxon>
        <taxon>Pterygota</taxon>
        <taxon>Neoptera</taxon>
        <taxon>Paraneoptera</taxon>
        <taxon>Thysanoptera</taxon>
        <taxon>Terebrantia</taxon>
        <taxon>Thripoidea</taxon>
        <taxon>Thripidae</taxon>
        <taxon>Megalurothrips</taxon>
    </lineage>
</organism>
<reference evidence="2" key="1">
    <citation type="submission" date="2022-12" db="EMBL/GenBank/DDBJ databases">
        <title>Chromosome-level genome assembly of the bean flower thrips Megalurothrips usitatus.</title>
        <authorList>
            <person name="Ma L."/>
            <person name="Liu Q."/>
            <person name="Li H."/>
            <person name="Cai W."/>
        </authorList>
    </citation>
    <scope>NUCLEOTIDE SEQUENCE</scope>
    <source>
        <strain evidence="2">Cailab_2022a</strain>
    </source>
</reference>
<feature type="compositionally biased region" description="Low complexity" evidence="1">
    <location>
        <begin position="108"/>
        <end position="117"/>
    </location>
</feature>
<proteinExistence type="predicted"/>
<feature type="compositionally biased region" description="Acidic residues" evidence="1">
    <location>
        <begin position="141"/>
        <end position="165"/>
    </location>
</feature>
<keyword evidence="3" id="KW-1185">Reference proteome</keyword>
<dbReference type="AlphaFoldDB" id="A0AAV7XU62"/>
<dbReference type="PANTHER" id="PTHR46579:SF1">
    <property type="entry name" value="F5_8 TYPE C DOMAIN-CONTAINING PROTEIN"/>
    <property type="match status" value="1"/>
</dbReference>
<dbReference type="EMBL" id="JAPTSV010000003">
    <property type="protein sequence ID" value="KAJ1529969.1"/>
    <property type="molecule type" value="Genomic_DNA"/>
</dbReference>
<evidence type="ECO:0000313" key="2">
    <source>
        <dbReference type="EMBL" id="KAJ1529969.1"/>
    </source>
</evidence>
<evidence type="ECO:0000313" key="3">
    <source>
        <dbReference type="Proteomes" id="UP001075354"/>
    </source>
</evidence>
<feature type="region of interest" description="Disordered" evidence="1">
    <location>
        <begin position="47"/>
        <end position="177"/>
    </location>
</feature>
<dbReference type="Proteomes" id="UP001075354">
    <property type="component" value="Chromosome 3"/>
</dbReference>
<dbReference type="PANTHER" id="PTHR46579">
    <property type="entry name" value="F5/8 TYPE C DOMAIN-CONTAINING PROTEIN-RELATED"/>
    <property type="match status" value="1"/>
</dbReference>
<protein>
    <recommendedName>
        <fullName evidence="4">Transposase domain-containing protein</fullName>
    </recommendedName>
</protein>